<sequence>MSEQTSPGITFMLQYTEANSGYVDYTNRSEAVSINNELALTKDQKTFEDITEEQLVSIQETVPEQKLNFKEYIDYMNRSYATEKQNEDVTAIFNQESNYLQRGKISELKQNLEEAYKNNSLLWQGVISFDNSFLESQGLYDKATGQVDQQAIKNVIRDAMPKMIEKEGLSESAFWWGNIHLNTDNIHVHIGLSEIKSDREKIFYAPRGRMEYKGNFSQKSIQKFKSEIYNGLINEETRSIILRQEQILSNIKTDLLNNVLDHSQTITSAEKNFLEQAFNHLPNHRVSYKSNAKDFAVSKFFINRYIDSYLMNEGKAEFDNYLSETVTFLKTYDAAYSGIKGQKFDKLRYVNGQAIRSEESSQGYDLDKLLNKRINELRERLGNKILSKFKEEGPHFQSIQLKKNLDQFSFKNQEKILSQCPDASVIKDASGWQKLGFKVSKDIKPILISKPVYESYDKYGNGIGEVSYTLKPFYDISQVYNDIANKQLNLKDLSILSTNELRQLVDAAKKKENPNQKERQELGTYRFALKLRGIEDERAMLLVTSQLLNSVQPIDSDKAFLTVKKEEVTERLKLTELQLKPNYQLTQVELNEKKELSDKYVNCVQYPIKKSDDISVQKPINQLLKEMKSLESLKDETILTYVKGFEVSKSNYIEELRNQITIFKLKNTIYHNNHLIEQSSNNQSGELLKQQNAIHFKELKELYKKLNPPDKESQNQIAQSVSKQLSQNRQQKQILQTEKVPFKPSNDFMKGLSSVLRGAGRSNKKALEERIRSDERAEREERGLGL</sequence>
<name>G5KEW3_9STRE</name>
<comment type="caution">
    <text evidence="2">The sequence shown here is derived from an EMBL/GenBank/DDBJ whole genome shotgun (WGS) entry which is preliminary data.</text>
</comment>
<dbReference type="eggNOG" id="COG2255">
    <property type="taxonomic scope" value="Bacteria"/>
</dbReference>
<keyword evidence="3" id="KW-1185">Reference proteome</keyword>
<dbReference type="RefSeq" id="WP_006739082.1">
    <property type="nucleotide sequence ID" value="NZ_AEUZ02000001.1"/>
</dbReference>
<dbReference type="AlphaFoldDB" id="G5KEW3"/>
<evidence type="ECO:0000313" key="2">
    <source>
        <dbReference type="EMBL" id="EHJ56321.1"/>
    </source>
</evidence>
<feature type="region of interest" description="Disordered" evidence="1">
    <location>
        <begin position="709"/>
        <end position="740"/>
    </location>
</feature>
<dbReference type="InterPro" id="IPR041073">
    <property type="entry name" value="MobL"/>
</dbReference>
<dbReference type="NCBIfam" id="NF041498">
    <property type="entry name" value="MobP2"/>
    <property type="match status" value="1"/>
</dbReference>
<feature type="region of interest" description="Disordered" evidence="1">
    <location>
        <begin position="759"/>
        <end position="786"/>
    </location>
</feature>
<dbReference type="EMBL" id="AEUZ02000001">
    <property type="protein sequence ID" value="EHJ56321.1"/>
    <property type="molecule type" value="Genomic_DNA"/>
</dbReference>
<proteinExistence type="predicted"/>
<dbReference type="STRING" id="764291.STRUR_0867"/>
<dbReference type="InterPro" id="IPR048101">
    <property type="entry name" value="MobP2"/>
</dbReference>
<organism evidence="2 3">
    <name type="scientific">Streptococcus urinalis 2285-97</name>
    <dbReference type="NCBI Taxonomy" id="764291"/>
    <lineage>
        <taxon>Bacteria</taxon>
        <taxon>Bacillati</taxon>
        <taxon>Bacillota</taxon>
        <taxon>Bacilli</taxon>
        <taxon>Lactobacillales</taxon>
        <taxon>Streptococcaceae</taxon>
        <taxon>Streptococcus</taxon>
    </lineage>
</organism>
<dbReference type="Proteomes" id="UP000005388">
    <property type="component" value="Unassembled WGS sequence"/>
</dbReference>
<dbReference type="Pfam" id="PF18555">
    <property type="entry name" value="MobL"/>
    <property type="match status" value="1"/>
</dbReference>
<evidence type="ECO:0000313" key="3">
    <source>
        <dbReference type="Proteomes" id="UP000005388"/>
    </source>
</evidence>
<feature type="compositionally biased region" description="Polar residues" evidence="1">
    <location>
        <begin position="714"/>
        <end position="736"/>
    </location>
</feature>
<evidence type="ECO:0000256" key="1">
    <source>
        <dbReference type="SAM" id="MobiDB-lite"/>
    </source>
</evidence>
<reference evidence="2 3" key="1">
    <citation type="journal article" date="2014" name="Int. J. Syst. Evol. Microbiol.">
        <title>Phylogenomics and the dynamic genome evolution of the genus Streptococcus.</title>
        <authorList>
            <consortium name="The Broad Institute Genome Sequencing Platform"/>
            <person name="Richards V.P."/>
            <person name="Palmer S.R."/>
            <person name="Pavinski Bitar P.D."/>
            <person name="Qin X."/>
            <person name="Weinstock G.M."/>
            <person name="Highlander S.K."/>
            <person name="Town C.D."/>
            <person name="Burne R.A."/>
            <person name="Stanhope M.J."/>
        </authorList>
    </citation>
    <scope>NUCLEOTIDE SEQUENCE [LARGE SCALE GENOMIC DNA]</scope>
    <source>
        <strain evidence="2 3">2285-97</strain>
    </source>
</reference>
<gene>
    <name evidence="2" type="ORF">STRUR_0867</name>
</gene>
<protein>
    <submittedName>
        <fullName evidence="2">Uncharacterized protein</fullName>
    </submittedName>
</protein>
<feature type="compositionally biased region" description="Basic and acidic residues" evidence="1">
    <location>
        <begin position="765"/>
        <end position="786"/>
    </location>
</feature>
<accession>G5KEW3</accession>